<dbReference type="EMBL" id="CP010868">
    <property type="protein sequence ID" value="AJM92439.1"/>
    <property type="molecule type" value="Genomic_DNA"/>
</dbReference>
<protein>
    <submittedName>
        <fullName evidence="1">Uncharacterized protein</fullName>
    </submittedName>
</protein>
<evidence type="ECO:0000313" key="2">
    <source>
        <dbReference type="Proteomes" id="UP000032027"/>
    </source>
</evidence>
<name>A0A0C5BW17_9ARCH</name>
<keyword evidence="2" id="KW-1185">Reference proteome</keyword>
<accession>A0A0C5BW17</accession>
<dbReference type="PATRIC" id="fig|1582439.9.peg.1265"/>
<dbReference type="Proteomes" id="UP000032027">
    <property type="component" value="Chromosome"/>
</dbReference>
<dbReference type="AlphaFoldDB" id="A0A0C5BW17"/>
<reference evidence="1 2" key="3">
    <citation type="journal article" date="2019" name="Int. J. Syst. Evol. Microbiol.">
        <title>Nitrosopumilus adriaticus sp. nov. and Nitrosopumilus piranensis sp. nov., two ammonia-oxidizing archaea from the Adriatic Sea and members of the class Nitrososphaeria.</title>
        <authorList>
            <person name="Bayer B."/>
            <person name="Vojvoda J."/>
            <person name="Reinthaler T."/>
            <person name="Reyes C."/>
            <person name="Pinto M."/>
            <person name="Herndl G.J."/>
        </authorList>
    </citation>
    <scope>NUCLEOTIDE SEQUENCE [LARGE SCALE GENOMIC DNA]</scope>
    <source>
        <strain evidence="1 2">D3C</strain>
    </source>
</reference>
<evidence type="ECO:0000313" key="1">
    <source>
        <dbReference type="EMBL" id="AJM92439.1"/>
    </source>
</evidence>
<sequence>MYTNYFSIFETVDLMASYTAEVNAIHKKFNNAVKRAKTKKSLNQAYSAHKKAHERLLKKHLREETAMINKAKKKLD</sequence>
<dbReference type="HOGENOM" id="CLU_204312_0_0_2"/>
<gene>
    <name evidence="1" type="ORF">NPIRD3C_1227</name>
</gene>
<dbReference type="STRING" id="1582439.NPIRD3C_1227"/>
<organism evidence="1 2">
    <name type="scientific">Nitrosopumilus piranensis</name>
    <dbReference type="NCBI Taxonomy" id="1582439"/>
    <lineage>
        <taxon>Archaea</taxon>
        <taxon>Nitrososphaerota</taxon>
        <taxon>Nitrososphaeria</taxon>
        <taxon>Nitrosopumilales</taxon>
        <taxon>Nitrosopumilaceae</taxon>
        <taxon>Nitrosopumilus</taxon>
    </lineage>
</organism>
<dbReference type="KEGG" id="nid:NPIRD3C_1227"/>
<proteinExistence type="predicted"/>
<reference evidence="2" key="1">
    <citation type="submission" date="2015-02" db="EMBL/GenBank/DDBJ databases">
        <title>Characterization of two novel Thaumarchaeota isolated from the Northern Adriatic Sea.</title>
        <authorList>
            <person name="Bayer B."/>
            <person name="Vojvoda J."/>
            <person name="Offre P."/>
            <person name="Srivastava A."/>
            <person name="Elisabeth N."/>
            <person name="Garcia J.A.L."/>
            <person name="Schleper C."/>
            <person name="Herndl G.J."/>
        </authorList>
    </citation>
    <scope>NUCLEOTIDE SEQUENCE [LARGE SCALE GENOMIC DNA]</scope>
    <source>
        <strain evidence="2">D3C</strain>
    </source>
</reference>
<reference evidence="1 2" key="2">
    <citation type="journal article" date="2016" name="ISME J.">
        <title>Physiological and genomic characterization of two novel marine thaumarchaeal strains indicates niche differentiation.</title>
        <authorList>
            <person name="Bayer B."/>
            <person name="Vojvoda J."/>
            <person name="Offre P."/>
            <person name="Alves R.J."/>
            <person name="Elisabeth N.H."/>
            <person name="Garcia J.A."/>
            <person name="Volland J.M."/>
            <person name="Srivastava A."/>
            <person name="Schleper C."/>
            <person name="Herndl G.J."/>
        </authorList>
    </citation>
    <scope>NUCLEOTIDE SEQUENCE [LARGE SCALE GENOMIC DNA]</scope>
    <source>
        <strain evidence="1 2">D3C</strain>
    </source>
</reference>